<comment type="caution">
    <text evidence="2">The sequence shown here is derived from an EMBL/GenBank/DDBJ whole genome shotgun (WGS) entry which is preliminary data.</text>
</comment>
<evidence type="ECO:0000259" key="1">
    <source>
        <dbReference type="PROSITE" id="PS50887"/>
    </source>
</evidence>
<organism evidence="2 3">
    <name type="scientific">Paracoccus niistensis</name>
    <dbReference type="NCBI Taxonomy" id="632935"/>
    <lineage>
        <taxon>Bacteria</taxon>
        <taxon>Pseudomonadati</taxon>
        <taxon>Pseudomonadota</taxon>
        <taxon>Alphaproteobacteria</taxon>
        <taxon>Rhodobacterales</taxon>
        <taxon>Paracoccaceae</taxon>
        <taxon>Paracoccus</taxon>
    </lineage>
</organism>
<dbReference type="SUPFAM" id="SSF55073">
    <property type="entry name" value="Nucleotide cyclase"/>
    <property type="match status" value="1"/>
</dbReference>
<dbReference type="CDD" id="cd01949">
    <property type="entry name" value="GGDEF"/>
    <property type="match status" value="1"/>
</dbReference>
<dbReference type="PROSITE" id="PS50887">
    <property type="entry name" value="GGDEF"/>
    <property type="match status" value="1"/>
</dbReference>
<dbReference type="PANTHER" id="PTHR46663:SF4">
    <property type="entry name" value="DIGUANYLATE CYCLASE DGCT-RELATED"/>
    <property type="match status" value="1"/>
</dbReference>
<dbReference type="RefSeq" id="WP_377698330.1">
    <property type="nucleotide sequence ID" value="NZ_JBHLWE010000019.1"/>
</dbReference>
<dbReference type="SMART" id="SM00267">
    <property type="entry name" value="GGDEF"/>
    <property type="match status" value="1"/>
</dbReference>
<keyword evidence="3" id="KW-1185">Reference proteome</keyword>
<dbReference type="GO" id="GO:0052621">
    <property type="term" value="F:diguanylate cyclase activity"/>
    <property type="evidence" value="ECO:0007669"/>
    <property type="project" value="UniProtKB-EC"/>
</dbReference>
<dbReference type="NCBIfam" id="TIGR00254">
    <property type="entry name" value="GGDEF"/>
    <property type="match status" value="1"/>
</dbReference>
<proteinExistence type="predicted"/>
<dbReference type="EC" id="2.7.7.65" evidence="2"/>
<dbReference type="InterPro" id="IPR052163">
    <property type="entry name" value="DGC-Regulatory_Protein"/>
</dbReference>
<dbReference type="InterPro" id="IPR000160">
    <property type="entry name" value="GGDEF_dom"/>
</dbReference>
<keyword evidence="2" id="KW-0808">Transferase</keyword>
<name>A0ABV6I3N1_9RHOB</name>
<reference evidence="2 3" key="1">
    <citation type="submission" date="2024-09" db="EMBL/GenBank/DDBJ databases">
        <authorList>
            <person name="Sun Q."/>
            <person name="Mori K."/>
        </authorList>
    </citation>
    <scope>NUCLEOTIDE SEQUENCE [LARGE SCALE GENOMIC DNA]</scope>
    <source>
        <strain evidence="2 3">KCTC 22789</strain>
    </source>
</reference>
<feature type="domain" description="GGDEF" evidence="1">
    <location>
        <begin position="184"/>
        <end position="318"/>
    </location>
</feature>
<dbReference type="EMBL" id="JBHLWE010000019">
    <property type="protein sequence ID" value="MFC0340676.1"/>
    <property type="molecule type" value="Genomic_DNA"/>
</dbReference>
<accession>A0ABV6I3N1</accession>
<protein>
    <submittedName>
        <fullName evidence="2">GGDEF domain-containing protein</fullName>
        <ecNumber evidence="2">2.7.7.65</ecNumber>
    </submittedName>
</protein>
<sequence>MTLAEATLALMPMHLQVDPAGQILSAGPTLRRLVGDAATFEEAFEVVGQTPTGPLLRLAHAERVFLRTRTQPAQILRGRAVALPDGGLVLNLGLGIGLVEAIRGFGLTDRDFAPADLAMEFLFLHEANSAMTQELSRANRRLEDARSRAEAEAFTDPLTGLYNRRGLHLSFEALRQGTLHADPQHFALLVMDLDHFKALNDSQGHAAGDAMLHHVADGLRAITRGIDTLSRIGGDEFVLLLPGLCDPAVLEAMGRRIIAQVERPVEIGGKMCRVSASLGAAISSRCRRIDWDCMTAEADGALYAAKHAGRGCIRIAGEDEAEEG</sequence>
<dbReference type="PANTHER" id="PTHR46663">
    <property type="entry name" value="DIGUANYLATE CYCLASE DGCT-RELATED"/>
    <property type="match status" value="1"/>
</dbReference>
<evidence type="ECO:0000313" key="3">
    <source>
        <dbReference type="Proteomes" id="UP001589799"/>
    </source>
</evidence>
<gene>
    <name evidence="2" type="ORF">ACFFII_07835</name>
</gene>
<evidence type="ECO:0000313" key="2">
    <source>
        <dbReference type="EMBL" id="MFC0340676.1"/>
    </source>
</evidence>
<dbReference type="Gene3D" id="3.30.70.270">
    <property type="match status" value="1"/>
</dbReference>
<dbReference type="InterPro" id="IPR043128">
    <property type="entry name" value="Rev_trsase/Diguanyl_cyclase"/>
</dbReference>
<dbReference type="InterPro" id="IPR029787">
    <property type="entry name" value="Nucleotide_cyclase"/>
</dbReference>
<dbReference type="Proteomes" id="UP001589799">
    <property type="component" value="Unassembled WGS sequence"/>
</dbReference>
<dbReference type="Pfam" id="PF00990">
    <property type="entry name" value="GGDEF"/>
    <property type="match status" value="1"/>
</dbReference>
<keyword evidence="2" id="KW-0548">Nucleotidyltransferase</keyword>